<sequence>MTLVEPPPNLPEEERDTAEQLNRKAGRLERFRFSMTRLIVATALAPLPYWMIPTKSESAKIALAVSSLAVAGVVLSVRARHLPRINLTLQIGALVLICSSCCLPWFMDPIFFCVGTACSAVVAFLATEAIYPSRVVHGRPPMPLRARSVLLTGATPFVLVCLALLSVNTATPYGAPDRRLLLPALWGAVLSMAALFVWNIAGWYFDEGATLDERPDLGYRYEATTVLIPVALIVAILRVFSRGIS</sequence>
<evidence type="ECO:0000256" key="1">
    <source>
        <dbReference type="SAM" id="Phobius"/>
    </source>
</evidence>
<evidence type="ECO:0000313" key="3">
    <source>
        <dbReference type="Proteomes" id="UP000318878"/>
    </source>
</evidence>
<organism evidence="2 3">
    <name type="scientific">Blastopirellula retiformator</name>
    <dbReference type="NCBI Taxonomy" id="2527970"/>
    <lineage>
        <taxon>Bacteria</taxon>
        <taxon>Pseudomonadati</taxon>
        <taxon>Planctomycetota</taxon>
        <taxon>Planctomycetia</taxon>
        <taxon>Pirellulales</taxon>
        <taxon>Pirellulaceae</taxon>
        <taxon>Blastopirellula</taxon>
    </lineage>
</organism>
<dbReference type="OrthoDB" id="301648at2"/>
<proteinExistence type="predicted"/>
<name>A0A5C5VMW6_9BACT</name>
<accession>A0A5C5VMW6</accession>
<reference evidence="2 3" key="1">
    <citation type="submission" date="2019-02" db="EMBL/GenBank/DDBJ databases">
        <title>Deep-cultivation of Planctomycetes and their phenomic and genomic characterization uncovers novel biology.</title>
        <authorList>
            <person name="Wiegand S."/>
            <person name="Jogler M."/>
            <person name="Boedeker C."/>
            <person name="Pinto D."/>
            <person name="Vollmers J."/>
            <person name="Rivas-Marin E."/>
            <person name="Kohn T."/>
            <person name="Peeters S.H."/>
            <person name="Heuer A."/>
            <person name="Rast P."/>
            <person name="Oberbeckmann S."/>
            <person name="Bunk B."/>
            <person name="Jeske O."/>
            <person name="Meyerdierks A."/>
            <person name="Storesund J.E."/>
            <person name="Kallscheuer N."/>
            <person name="Luecker S."/>
            <person name="Lage O.M."/>
            <person name="Pohl T."/>
            <person name="Merkel B.J."/>
            <person name="Hornburger P."/>
            <person name="Mueller R.-W."/>
            <person name="Bruemmer F."/>
            <person name="Labrenz M."/>
            <person name="Spormann A.M."/>
            <person name="Op Den Camp H."/>
            <person name="Overmann J."/>
            <person name="Amann R."/>
            <person name="Jetten M.S.M."/>
            <person name="Mascher T."/>
            <person name="Medema M.H."/>
            <person name="Devos D.P."/>
            <person name="Kaster A.-K."/>
            <person name="Ovreas L."/>
            <person name="Rohde M."/>
            <person name="Galperin M.Y."/>
            <person name="Jogler C."/>
        </authorList>
    </citation>
    <scope>NUCLEOTIDE SEQUENCE [LARGE SCALE GENOMIC DNA]</scope>
    <source>
        <strain evidence="2 3">Enr8</strain>
    </source>
</reference>
<dbReference type="EMBL" id="SJPF01000001">
    <property type="protein sequence ID" value="TWT39052.1"/>
    <property type="molecule type" value="Genomic_DNA"/>
</dbReference>
<feature type="transmembrane region" description="Helical" evidence="1">
    <location>
        <begin position="149"/>
        <end position="168"/>
    </location>
</feature>
<protein>
    <submittedName>
        <fullName evidence="2">Uncharacterized protein</fullName>
    </submittedName>
</protein>
<keyword evidence="1" id="KW-1133">Transmembrane helix</keyword>
<evidence type="ECO:0000313" key="2">
    <source>
        <dbReference type="EMBL" id="TWT39052.1"/>
    </source>
</evidence>
<keyword evidence="1" id="KW-0472">Membrane</keyword>
<comment type="caution">
    <text evidence="2">The sequence shown here is derived from an EMBL/GenBank/DDBJ whole genome shotgun (WGS) entry which is preliminary data.</text>
</comment>
<dbReference type="AlphaFoldDB" id="A0A5C5VMW6"/>
<feature type="transmembrane region" description="Helical" evidence="1">
    <location>
        <begin position="58"/>
        <end position="77"/>
    </location>
</feature>
<gene>
    <name evidence="2" type="ORF">Enr8_07470</name>
</gene>
<feature type="transmembrane region" description="Helical" evidence="1">
    <location>
        <begin position="33"/>
        <end position="52"/>
    </location>
</feature>
<keyword evidence="3" id="KW-1185">Reference proteome</keyword>
<dbReference type="Proteomes" id="UP000318878">
    <property type="component" value="Unassembled WGS sequence"/>
</dbReference>
<feature type="transmembrane region" description="Helical" evidence="1">
    <location>
        <begin position="221"/>
        <end position="240"/>
    </location>
</feature>
<dbReference type="RefSeq" id="WP_146429255.1">
    <property type="nucleotide sequence ID" value="NZ_SJPF01000001.1"/>
</dbReference>
<keyword evidence="1" id="KW-0812">Transmembrane</keyword>
<feature type="transmembrane region" description="Helical" evidence="1">
    <location>
        <begin position="180"/>
        <end position="201"/>
    </location>
</feature>